<keyword evidence="1" id="KW-0732">Signal</keyword>
<accession>A0ABD3QD19</accession>
<name>A0ABD3QD19_9STRA</name>
<feature type="signal peptide" evidence="1">
    <location>
        <begin position="1"/>
        <end position="20"/>
    </location>
</feature>
<sequence length="141" mass="14674">MMFRRLCIVILISLASATVAEVGPCNQEWTCSNGKTVGPVASQESCLDACSACKGENYTCNNYQNSTPQQGPPSPGPLNLGSVDTPAITEACATSSSKSAINSGDELAQASCLLACDRGLCCFSEEEFFGSNATTVIGWMA</sequence>
<dbReference type="Proteomes" id="UP001530400">
    <property type="component" value="Unassembled WGS sequence"/>
</dbReference>
<reference evidence="2 3" key="1">
    <citation type="submission" date="2024-10" db="EMBL/GenBank/DDBJ databases">
        <title>Updated reference genomes for cyclostephanoid diatoms.</title>
        <authorList>
            <person name="Roberts W.R."/>
            <person name="Alverson A.J."/>
        </authorList>
    </citation>
    <scope>NUCLEOTIDE SEQUENCE [LARGE SCALE GENOMIC DNA]</scope>
    <source>
        <strain evidence="2 3">AJA010-31</strain>
    </source>
</reference>
<evidence type="ECO:0000313" key="2">
    <source>
        <dbReference type="EMBL" id="KAL3798002.1"/>
    </source>
</evidence>
<dbReference type="AlphaFoldDB" id="A0ABD3QD19"/>
<evidence type="ECO:0000256" key="1">
    <source>
        <dbReference type="SAM" id="SignalP"/>
    </source>
</evidence>
<protein>
    <submittedName>
        <fullName evidence="2">Uncharacterized protein</fullName>
    </submittedName>
</protein>
<evidence type="ECO:0000313" key="3">
    <source>
        <dbReference type="Proteomes" id="UP001530400"/>
    </source>
</evidence>
<organism evidence="2 3">
    <name type="scientific">Cyclotella atomus</name>
    <dbReference type="NCBI Taxonomy" id="382360"/>
    <lineage>
        <taxon>Eukaryota</taxon>
        <taxon>Sar</taxon>
        <taxon>Stramenopiles</taxon>
        <taxon>Ochrophyta</taxon>
        <taxon>Bacillariophyta</taxon>
        <taxon>Coscinodiscophyceae</taxon>
        <taxon>Thalassiosirophycidae</taxon>
        <taxon>Stephanodiscales</taxon>
        <taxon>Stephanodiscaceae</taxon>
        <taxon>Cyclotella</taxon>
    </lineage>
</organism>
<comment type="caution">
    <text evidence="2">The sequence shown here is derived from an EMBL/GenBank/DDBJ whole genome shotgun (WGS) entry which is preliminary data.</text>
</comment>
<proteinExistence type="predicted"/>
<dbReference type="EMBL" id="JALLPJ020000231">
    <property type="protein sequence ID" value="KAL3798002.1"/>
    <property type="molecule type" value="Genomic_DNA"/>
</dbReference>
<keyword evidence="3" id="KW-1185">Reference proteome</keyword>
<gene>
    <name evidence="2" type="ORF">ACHAWO_005417</name>
</gene>
<feature type="chain" id="PRO_5044779757" evidence="1">
    <location>
        <begin position="21"/>
        <end position="141"/>
    </location>
</feature>